<reference evidence="1" key="1">
    <citation type="submission" date="2021-05" db="EMBL/GenBank/DDBJ databases">
        <title>A free-living protist that lacks canonical eukaryotic 1 DNA replication and segregation systems.</title>
        <authorList>
            <person name="Salas-Leiva D.E."/>
            <person name="Tromer E.C."/>
            <person name="Curtis B.A."/>
            <person name="Jerlstrom-Hultqvist J."/>
            <person name="Kolisko M."/>
            <person name="Yi Z."/>
            <person name="Salas-Leiva J.S."/>
            <person name="Gallot-Lavallee L."/>
            <person name="Kops G.J.P.L."/>
            <person name="Archibald J.M."/>
            <person name="Simpson A.G.B."/>
            <person name="Roger A.J."/>
        </authorList>
    </citation>
    <scope>NUCLEOTIDE SEQUENCE</scope>
    <source>
        <strain evidence="1">BICM</strain>
    </source>
</reference>
<keyword evidence="2" id="KW-1185">Reference proteome</keyword>
<dbReference type="EMBL" id="JAHDYR010000005">
    <property type="protein sequence ID" value="KAG9396886.1"/>
    <property type="molecule type" value="Genomic_DNA"/>
</dbReference>
<accession>A0A8J6AWW9</accession>
<evidence type="ECO:0000313" key="2">
    <source>
        <dbReference type="Proteomes" id="UP000717585"/>
    </source>
</evidence>
<organism evidence="1 2">
    <name type="scientific">Carpediemonas membranifera</name>
    <dbReference type="NCBI Taxonomy" id="201153"/>
    <lineage>
        <taxon>Eukaryota</taxon>
        <taxon>Metamonada</taxon>
        <taxon>Carpediemonas-like organisms</taxon>
        <taxon>Carpediemonas</taxon>
    </lineage>
</organism>
<dbReference type="SUPFAM" id="SSF52540">
    <property type="entry name" value="P-loop containing nucleoside triphosphate hydrolases"/>
    <property type="match status" value="1"/>
</dbReference>
<dbReference type="AlphaFoldDB" id="A0A8J6AWW9"/>
<protein>
    <submittedName>
        <fullName evidence="1">Rab-like protein 5</fullName>
    </submittedName>
</protein>
<sequence>MASLPTRIVLCGPNMVGKTQVSMMWAGLRDTPAVKYDPTKNLRIVETTAIADDEPINLQIWDLSGEASAVNNFILVRKAVHGAVIVLNPNNPGCVDSLAFWYQKIVDGAIPHSSCFILWLTKDTETADLPHLPALFASMASYQTNLAPERLDSLRGVLNDFAGRVSAAAEAKLRSEETTLLMSPVGSFRAD</sequence>
<evidence type="ECO:0000313" key="1">
    <source>
        <dbReference type="EMBL" id="KAG9396886.1"/>
    </source>
</evidence>
<dbReference type="Gene3D" id="3.40.50.300">
    <property type="entry name" value="P-loop containing nucleotide triphosphate hydrolases"/>
    <property type="match status" value="1"/>
</dbReference>
<dbReference type="InterPro" id="IPR027417">
    <property type="entry name" value="P-loop_NTPase"/>
</dbReference>
<dbReference type="Proteomes" id="UP000717585">
    <property type="component" value="Unassembled WGS sequence"/>
</dbReference>
<gene>
    <name evidence="1" type="ORF">J8273_1933</name>
</gene>
<name>A0A8J6AWW9_9EUKA</name>
<proteinExistence type="predicted"/>
<dbReference type="Pfam" id="PF08477">
    <property type="entry name" value="Roc"/>
    <property type="match status" value="1"/>
</dbReference>
<comment type="caution">
    <text evidence="1">The sequence shown here is derived from an EMBL/GenBank/DDBJ whole genome shotgun (WGS) entry which is preliminary data.</text>
</comment>